<dbReference type="STRING" id="1457250.GCA_000755225_01748"/>
<evidence type="ECO:0000256" key="3">
    <source>
        <dbReference type="ARBA" id="ARBA00022842"/>
    </source>
</evidence>
<dbReference type="Pfam" id="PF03328">
    <property type="entry name" value="HpcH_HpaI"/>
    <property type="match status" value="1"/>
</dbReference>
<gene>
    <name evidence="5" type="ORF">DV733_14405</name>
</gene>
<keyword evidence="6" id="KW-1185">Reference proteome</keyword>
<evidence type="ECO:0000259" key="4">
    <source>
        <dbReference type="Pfam" id="PF03328"/>
    </source>
</evidence>
<dbReference type="SUPFAM" id="SSF51621">
    <property type="entry name" value="Phosphoenolpyruvate/pyruvate domain"/>
    <property type="match status" value="1"/>
</dbReference>
<dbReference type="InterPro" id="IPR040442">
    <property type="entry name" value="Pyrv_kinase-like_dom_sf"/>
</dbReference>
<feature type="domain" description="HpcH/HpaI aldolase/citrate lyase" evidence="4">
    <location>
        <begin position="4"/>
        <end position="215"/>
    </location>
</feature>
<keyword evidence="5" id="KW-0456">Lyase</keyword>
<dbReference type="EMBL" id="CP031310">
    <property type="protein sequence ID" value="QCC52350.1"/>
    <property type="molecule type" value="Genomic_DNA"/>
</dbReference>
<dbReference type="GO" id="GO:0006107">
    <property type="term" value="P:oxaloacetate metabolic process"/>
    <property type="evidence" value="ECO:0007669"/>
    <property type="project" value="TreeGrafter"/>
</dbReference>
<dbReference type="InterPro" id="IPR015813">
    <property type="entry name" value="Pyrv/PenolPyrv_kinase-like_dom"/>
</dbReference>
<dbReference type="PANTHER" id="PTHR32308:SF0">
    <property type="entry name" value="HPCH_HPAI ALDOLASE_CITRATE LYASE DOMAIN-CONTAINING PROTEIN"/>
    <property type="match status" value="1"/>
</dbReference>
<dbReference type="GO" id="GO:0016829">
    <property type="term" value="F:lyase activity"/>
    <property type="evidence" value="ECO:0007669"/>
    <property type="project" value="UniProtKB-KW"/>
</dbReference>
<dbReference type="Proteomes" id="UP000296706">
    <property type="component" value="Chromosome"/>
</dbReference>
<sequence>MVRRSVLFTPGDRAEMQRKAVEMDADVVVFDLEDGVAPDAKKEARETARQTLRSIDPDCEVCLRVNADPETAEADLDGVLGPDSRPDSVMLPKVDGAQAVETLAAQVCEHDIELPILALIESAAGVLHAEEIAAVESTDALLFGAEDLAGDIGALRTDEGTEVLAARSQAVLAASAAGIDAIDTHYPDYGDLEGLREDAEFALQLGYDGKMALHPDQVTVINEAFTPSRERIEWARRILDAAGDHPDRAVFVLDGEMIDAPQIRQAERIRARAQAGDAWELA</sequence>
<reference evidence="5 6" key="1">
    <citation type="journal article" date="2019" name="Nat. Commun.">
        <title>A new type of DNA phosphorothioation-based antiviral system in archaea.</title>
        <authorList>
            <person name="Xiong L."/>
            <person name="Liu S."/>
            <person name="Chen S."/>
            <person name="Xiao Y."/>
            <person name="Zhu B."/>
            <person name="Gao Y."/>
            <person name="Zhang Y."/>
            <person name="Chen B."/>
            <person name="Luo J."/>
            <person name="Deng Z."/>
            <person name="Chen X."/>
            <person name="Wang L."/>
            <person name="Chen S."/>
        </authorList>
    </citation>
    <scope>NUCLEOTIDE SEQUENCE [LARGE SCALE GENOMIC DNA]</scope>
    <source>
        <strain evidence="5 6">CBA1105</strain>
    </source>
</reference>
<name>A0A4D6HEY8_9EURY</name>
<dbReference type="RefSeq" id="WP_049992674.1">
    <property type="nucleotide sequence ID" value="NZ_CP031310.1"/>
</dbReference>
<evidence type="ECO:0000313" key="6">
    <source>
        <dbReference type="Proteomes" id="UP000296706"/>
    </source>
</evidence>
<dbReference type="GO" id="GO:0000287">
    <property type="term" value="F:magnesium ion binding"/>
    <property type="evidence" value="ECO:0007669"/>
    <property type="project" value="TreeGrafter"/>
</dbReference>
<evidence type="ECO:0000256" key="1">
    <source>
        <dbReference type="ARBA" id="ARBA00001946"/>
    </source>
</evidence>
<dbReference type="PANTHER" id="PTHR32308">
    <property type="entry name" value="LYASE BETA SUBUNIT, PUTATIVE (AFU_ORTHOLOGUE AFUA_4G13030)-RELATED"/>
    <property type="match status" value="1"/>
</dbReference>
<evidence type="ECO:0000313" key="5">
    <source>
        <dbReference type="EMBL" id="QCC52350.1"/>
    </source>
</evidence>
<keyword evidence="3" id="KW-0460">Magnesium</keyword>
<dbReference type="InterPro" id="IPR005000">
    <property type="entry name" value="Aldolase/citrate-lyase_domain"/>
</dbReference>
<organism evidence="5 6">
    <name type="scientific">Halapricum salinum</name>
    <dbReference type="NCBI Taxonomy" id="1457250"/>
    <lineage>
        <taxon>Archaea</taxon>
        <taxon>Methanobacteriati</taxon>
        <taxon>Methanobacteriota</taxon>
        <taxon>Stenosarchaea group</taxon>
        <taxon>Halobacteria</taxon>
        <taxon>Halobacteriales</taxon>
        <taxon>Haloarculaceae</taxon>
        <taxon>Halapricum</taxon>
    </lineage>
</organism>
<comment type="cofactor">
    <cofactor evidence="1">
        <name>Mg(2+)</name>
        <dbReference type="ChEBI" id="CHEBI:18420"/>
    </cofactor>
</comment>
<dbReference type="OrthoDB" id="9170at2157"/>
<dbReference type="AlphaFoldDB" id="A0A4D6HEY8"/>
<dbReference type="Gene3D" id="3.20.20.60">
    <property type="entry name" value="Phosphoenolpyruvate-binding domains"/>
    <property type="match status" value="1"/>
</dbReference>
<evidence type="ECO:0000256" key="2">
    <source>
        <dbReference type="ARBA" id="ARBA00022723"/>
    </source>
</evidence>
<proteinExistence type="predicted"/>
<accession>A0A4D6HEY8</accession>
<dbReference type="PIRSF" id="PIRSF015582">
    <property type="entry name" value="Cit_lyase_B"/>
    <property type="match status" value="1"/>
</dbReference>
<dbReference type="InterPro" id="IPR011206">
    <property type="entry name" value="Citrate_lyase_beta/mcl1/mcl2"/>
</dbReference>
<keyword evidence="2" id="KW-0479">Metal-binding</keyword>
<protein>
    <submittedName>
        <fullName evidence="5">CoA ester lyase</fullName>
    </submittedName>
</protein>
<dbReference type="GeneID" id="39849076"/>
<dbReference type="KEGG" id="hsn:DV733_14405"/>